<evidence type="ECO:0000313" key="1">
    <source>
        <dbReference type="EMBL" id="VDM04646.1"/>
    </source>
</evidence>
<sequence>MTKHHSAPEFHSQRDYYSNWNLHDVWIFDEEAVSLHVDLVIAYSIRLIYFLNLLRGECSCGRLYLVPNSHLWLLEFGFFPAVTRRATVTTGVLNQVRVSGVVCASTPGMSDSRTSHLPPLKKSYGRGDSNPSTALEVLGCARRKHPDWFDDNDAEISNLLAEKNGQHKAYMDSRTDVTKAAFFRCRRLVQQRLREMQDAWMIRNAEEIERHAERNEKKNCFKAIKAIYRPFIKGTAPLLSSDGTTLLTCGHAQ</sequence>
<reference evidence="1 2" key="2">
    <citation type="submission" date="2018-11" db="EMBL/GenBank/DDBJ databases">
        <authorList>
            <consortium name="Pathogen Informatics"/>
        </authorList>
    </citation>
    <scope>NUCLEOTIDE SEQUENCE [LARGE SCALE GENOMIC DNA]</scope>
    <source>
        <strain evidence="1 2">NST_G2</strain>
    </source>
</reference>
<gene>
    <name evidence="1" type="ORF">SSLN_LOCUS18260</name>
</gene>
<dbReference type="STRING" id="70667.A0A183TP62"/>
<organism evidence="3">
    <name type="scientific">Schistocephalus solidus</name>
    <name type="common">Tapeworm</name>
    <dbReference type="NCBI Taxonomy" id="70667"/>
    <lineage>
        <taxon>Eukaryota</taxon>
        <taxon>Metazoa</taxon>
        <taxon>Spiralia</taxon>
        <taxon>Lophotrochozoa</taxon>
        <taxon>Platyhelminthes</taxon>
        <taxon>Cestoda</taxon>
        <taxon>Eucestoda</taxon>
        <taxon>Diphyllobothriidea</taxon>
        <taxon>Diphyllobothriidae</taxon>
        <taxon>Schistocephalus</taxon>
    </lineage>
</organism>
<dbReference type="WBParaSite" id="SSLN_0001894301-mRNA-1">
    <property type="protein sequence ID" value="SSLN_0001894301-mRNA-1"/>
    <property type="gene ID" value="SSLN_0001894301"/>
</dbReference>
<dbReference type="AlphaFoldDB" id="A0A183TP62"/>
<evidence type="ECO:0000313" key="3">
    <source>
        <dbReference type="WBParaSite" id="SSLN_0001894301-mRNA-1"/>
    </source>
</evidence>
<evidence type="ECO:0000313" key="2">
    <source>
        <dbReference type="Proteomes" id="UP000275846"/>
    </source>
</evidence>
<protein>
    <submittedName>
        <fullName evidence="1 3">Uncharacterized protein</fullName>
    </submittedName>
</protein>
<keyword evidence="2" id="KW-1185">Reference proteome</keyword>
<dbReference type="Proteomes" id="UP000275846">
    <property type="component" value="Unassembled WGS sequence"/>
</dbReference>
<reference evidence="3" key="1">
    <citation type="submission" date="2016-06" db="UniProtKB">
        <authorList>
            <consortium name="WormBaseParasite"/>
        </authorList>
    </citation>
    <scope>IDENTIFICATION</scope>
</reference>
<name>A0A183TP62_SCHSO</name>
<dbReference type="EMBL" id="UYSU01044015">
    <property type="protein sequence ID" value="VDM04646.1"/>
    <property type="molecule type" value="Genomic_DNA"/>
</dbReference>
<proteinExistence type="predicted"/>
<accession>A0A183TP62</accession>